<feature type="transmembrane region" description="Helical" evidence="6">
    <location>
        <begin position="31"/>
        <end position="53"/>
    </location>
</feature>
<evidence type="ECO:0000313" key="8">
    <source>
        <dbReference type="Proteomes" id="UP001153365"/>
    </source>
</evidence>
<comment type="subcellular location">
    <subcellularLocation>
        <location evidence="1">Membrane</location>
        <topology evidence="1">Multi-pass membrane protein</topology>
    </subcellularLocation>
</comment>
<feature type="compositionally biased region" description="Acidic residues" evidence="5">
    <location>
        <begin position="471"/>
        <end position="480"/>
    </location>
</feature>
<keyword evidence="8" id="KW-1185">Reference proteome</keyword>
<evidence type="ECO:0000313" key="7">
    <source>
        <dbReference type="EMBL" id="CAH7668419.1"/>
    </source>
</evidence>
<feature type="transmembrane region" description="Helical" evidence="6">
    <location>
        <begin position="270"/>
        <end position="292"/>
    </location>
</feature>
<proteinExistence type="predicted"/>
<feature type="transmembrane region" description="Helical" evidence="6">
    <location>
        <begin position="65"/>
        <end position="87"/>
    </location>
</feature>
<organism evidence="7 8">
    <name type="scientific">Phakopsora pachyrhizi</name>
    <name type="common">Asian soybean rust disease fungus</name>
    <dbReference type="NCBI Taxonomy" id="170000"/>
    <lineage>
        <taxon>Eukaryota</taxon>
        <taxon>Fungi</taxon>
        <taxon>Dikarya</taxon>
        <taxon>Basidiomycota</taxon>
        <taxon>Pucciniomycotina</taxon>
        <taxon>Pucciniomycetes</taxon>
        <taxon>Pucciniales</taxon>
        <taxon>Phakopsoraceae</taxon>
        <taxon>Phakopsora</taxon>
    </lineage>
</organism>
<dbReference type="SMART" id="SM01417">
    <property type="entry name" value="Solute_trans_a"/>
    <property type="match status" value="1"/>
</dbReference>
<name>A0AAV0AKH5_PHAPC</name>
<evidence type="ECO:0000256" key="1">
    <source>
        <dbReference type="ARBA" id="ARBA00004141"/>
    </source>
</evidence>
<dbReference type="EMBL" id="CALTRL010000510">
    <property type="protein sequence ID" value="CAH7668419.1"/>
    <property type="molecule type" value="Genomic_DNA"/>
</dbReference>
<keyword evidence="3 6" id="KW-1133">Transmembrane helix</keyword>
<reference evidence="7" key="1">
    <citation type="submission" date="2022-06" db="EMBL/GenBank/DDBJ databases">
        <authorList>
            <consortium name="SYNGENTA / RWTH Aachen University"/>
        </authorList>
    </citation>
    <scope>NUCLEOTIDE SEQUENCE</scope>
</reference>
<evidence type="ECO:0000256" key="6">
    <source>
        <dbReference type="SAM" id="Phobius"/>
    </source>
</evidence>
<comment type="caution">
    <text evidence="7">The sequence shown here is derived from an EMBL/GenBank/DDBJ whole genome shotgun (WGS) entry which is preliminary data.</text>
</comment>
<evidence type="ECO:0000256" key="3">
    <source>
        <dbReference type="ARBA" id="ARBA00022989"/>
    </source>
</evidence>
<feature type="region of interest" description="Disordered" evidence="5">
    <location>
        <begin position="698"/>
        <end position="753"/>
    </location>
</feature>
<feature type="compositionally biased region" description="Basic and acidic residues" evidence="5">
    <location>
        <begin position="565"/>
        <end position="584"/>
    </location>
</feature>
<dbReference type="InterPro" id="IPR005178">
    <property type="entry name" value="Ostalpha/TMEM184C"/>
</dbReference>
<protein>
    <submittedName>
        <fullName evidence="7">Organic solute transporter Ostalpha-domain-containing protein</fullName>
    </submittedName>
</protein>
<dbReference type="Proteomes" id="UP001153365">
    <property type="component" value="Unassembled WGS sequence"/>
</dbReference>
<gene>
    <name evidence="7" type="ORF">PPACK8108_LOCUS2926</name>
</gene>
<keyword evidence="2 6" id="KW-0812">Transmembrane</keyword>
<sequence>MAMAVSQKYQKLQDSNNSAGNGSGSKLPPDLLLSASLSAGFATILSFACILRHFSNYRKPMLQRFVVRILIMVPIYSISSLISLYSLDASFFIDLIRDVYEAFVIYCFFGLLVEYLGGERSLLILLHGREPTSHPWPISRIFSPMDISDPYTFLNLKRGILQYVQLKPILAILTVIFKATKTYNDGSLKSTSGYTYVSIAYNFSVTLCLYCLAMFWKCTSTDLKPFRPLPKFLCVKGIIFFSFWQGFGISILVAIGLLKSKRYNTETLSLAIQDTMICFEMPLFSLLHLYAFSHRDFIEPDIMYCGRLPLVYAFRDSILGFKDVIEDSFVTLKGTGFSYKTFEPSEGALHHSGRVRERRVQAGLRYSALGKQKYWLPMTGESEEAAYGRKSKRILDPDIKKSKWRAFLDRMTPRPEKFQTDVGYAPLLPEQAAEVVHREGRSPDETKRHRLADHLMNNVGRWDPGPQGPDSDSEEEEGSDLDSVGFGEPRNEEEALYHDSRRLEFGDYNNPVVDASKEEASRQMRAYEEGVLASHPAAPSGWIKGKSKSSSNLGSNLPRHSRSSLLHEGERANISDVPKKDQSRKLRSKFSVTRLLNRGVQENDEDLPEGCVDLLIEDKTDIQRRTRRDRLKGEANRWTGEAPQKVYKIIHPQVSVHDKKSESSQSQSLNGSLSGRQINGEIIEADSELKIVIEDEEELQAEAVDPPKDLRLQERSSKSADEDKHEDQGPRDQSKNPRRDTSLGSSFSRNPWE</sequence>
<feature type="transmembrane region" description="Helical" evidence="6">
    <location>
        <begin position="237"/>
        <end position="258"/>
    </location>
</feature>
<keyword evidence="4 6" id="KW-0472">Membrane</keyword>
<feature type="transmembrane region" description="Helical" evidence="6">
    <location>
        <begin position="99"/>
        <end position="117"/>
    </location>
</feature>
<feature type="compositionally biased region" description="Polar residues" evidence="5">
    <location>
        <begin position="742"/>
        <end position="753"/>
    </location>
</feature>
<feature type="compositionally biased region" description="Low complexity" evidence="5">
    <location>
        <begin position="548"/>
        <end position="557"/>
    </location>
</feature>
<dbReference type="AlphaFoldDB" id="A0AAV0AKH5"/>
<feature type="region of interest" description="Disordered" evidence="5">
    <location>
        <begin position="536"/>
        <end position="586"/>
    </location>
</feature>
<dbReference type="GO" id="GO:0016020">
    <property type="term" value="C:membrane"/>
    <property type="evidence" value="ECO:0007669"/>
    <property type="project" value="UniProtKB-SubCell"/>
</dbReference>
<dbReference type="Pfam" id="PF03619">
    <property type="entry name" value="Solute_trans_a"/>
    <property type="match status" value="1"/>
</dbReference>
<evidence type="ECO:0000256" key="5">
    <source>
        <dbReference type="SAM" id="MobiDB-lite"/>
    </source>
</evidence>
<evidence type="ECO:0000256" key="2">
    <source>
        <dbReference type="ARBA" id="ARBA00022692"/>
    </source>
</evidence>
<accession>A0AAV0AKH5</accession>
<feature type="region of interest" description="Disordered" evidence="5">
    <location>
        <begin position="456"/>
        <end position="489"/>
    </location>
</feature>
<dbReference type="PANTHER" id="PTHR23423">
    <property type="entry name" value="ORGANIC SOLUTE TRANSPORTER-RELATED"/>
    <property type="match status" value="1"/>
</dbReference>
<feature type="transmembrane region" description="Helical" evidence="6">
    <location>
        <begin position="199"/>
        <end position="216"/>
    </location>
</feature>
<feature type="compositionally biased region" description="Basic and acidic residues" evidence="5">
    <location>
        <begin position="705"/>
        <end position="741"/>
    </location>
</feature>
<evidence type="ECO:0000256" key="4">
    <source>
        <dbReference type="ARBA" id="ARBA00023136"/>
    </source>
</evidence>